<name>A0A850RAT0_9GAMM</name>
<keyword evidence="1" id="KW-1133">Transmembrane helix</keyword>
<dbReference type="Pfam" id="PF01066">
    <property type="entry name" value="CDP-OH_P_transf"/>
    <property type="match status" value="1"/>
</dbReference>
<dbReference type="Proteomes" id="UP000592294">
    <property type="component" value="Unassembled WGS sequence"/>
</dbReference>
<organism evidence="2 3">
    <name type="scientific">Allochromatium humboldtianum</name>
    <dbReference type="NCBI Taxonomy" id="504901"/>
    <lineage>
        <taxon>Bacteria</taxon>
        <taxon>Pseudomonadati</taxon>
        <taxon>Pseudomonadota</taxon>
        <taxon>Gammaproteobacteria</taxon>
        <taxon>Chromatiales</taxon>
        <taxon>Chromatiaceae</taxon>
        <taxon>Allochromatium</taxon>
    </lineage>
</organism>
<dbReference type="GO" id="GO:0016020">
    <property type="term" value="C:membrane"/>
    <property type="evidence" value="ECO:0007669"/>
    <property type="project" value="InterPro"/>
</dbReference>
<feature type="transmembrane region" description="Helical" evidence="1">
    <location>
        <begin position="129"/>
        <end position="152"/>
    </location>
</feature>
<keyword evidence="2" id="KW-0808">Transferase</keyword>
<feature type="transmembrane region" description="Helical" evidence="1">
    <location>
        <begin position="34"/>
        <end position="55"/>
    </location>
</feature>
<dbReference type="GO" id="GO:0008654">
    <property type="term" value="P:phospholipid biosynthetic process"/>
    <property type="evidence" value="ECO:0007669"/>
    <property type="project" value="InterPro"/>
</dbReference>
<evidence type="ECO:0000256" key="1">
    <source>
        <dbReference type="SAM" id="Phobius"/>
    </source>
</evidence>
<feature type="transmembrane region" description="Helical" evidence="1">
    <location>
        <begin position="164"/>
        <end position="183"/>
    </location>
</feature>
<gene>
    <name evidence="2" type="ORF">HW932_09240</name>
</gene>
<dbReference type="InterPro" id="IPR043130">
    <property type="entry name" value="CDP-OH_PTrfase_TM_dom"/>
</dbReference>
<accession>A0A850RAT0</accession>
<reference evidence="2 3" key="1">
    <citation type="submission" date="2020-06" db="EMBL/GenBank/DDBJ databases">
        <title>Whole-genome sequence of Allochromatium humboldtianum DSM 21881, type strain.</title>
        <authorList>
            <person name="Kyndt J.A."/>
            <person name="Meyer T.E."/>
        </authorList>
    </citation>
    <scope>NUCLEOTIDE SEQUENCE [LARGE SCALE GENOMIC DNA]</scope>
    <source>
        <strain evidence="2 3">DSM 21881</strain>
    </source>
</reference>
<evidence type="ECO:0000313" key="3">
    <source>
        <dbReference type="Proteomes" id="UP000592294"/>
    </source>
</evidence>
<keyword evidence="1" id="KW-0472">Membrane</keyword>
<feature type="transmembrane region" description="Helical" evidence="1">
    <location>
        <begin position="189"/>
        <end position="205"/>
    </location>
</feature>
<dbReference type="GO" id="GO:0016780">
    <property type="term" value="F:phosphotransferase activity, for other substituted phosphate groups"/>
    <property type="evidence" value="ECO:0007669"/>
    <property type="project" value="InterPro"/>
</dbReference>
<dbReference type="Gene3D" id="1.20.120.1760">
    <property type="match status" value="1"/>
</dbReference>
<dbReference type="AlphaFoldDB" id="A0A850RAT0"/>
<proteinExistence type="predicted"/>
<keyword evidence="1" id="KW-0812">Transmembrane</keyword>
<dbReference type="EMBL" id="JABZEO010000005">
    <property type="protein sequence ID" value="NVZ09446.1"/>
    <property type="molecule type" value="Genomic_DNA"/>
</dbReference>
<dbReference type="InterPro" id="IPR000462">
    <property type="entry name" value="CDP-OH_P_trans"/>
</dbReference>
<evidence type="ECO:0000313" key="2">
    <source>
        <dbReference type="EMBL" id="NVZ09446.1"/>
    </source>
</evidence>
<protein>
    <submittedName>
        <fullName evidence="2">CDP-alcohol phosphatidyltransferase family protein</fullName>
    </submittedName>
</protein>
<keyword evidence="3" id="KW-1185">Reference proteome</keyword>
<sequence>MPDHPSARRPLKTRSSGLAIALARLLTRWRISPNAISVASLAFASIGALVMLAAVPDGPPGLRAALLVTAAACIQLRLLCNLLDGMVAVEGGLGTRTGAVFNELPDRLADPLLIVPAGYLTGVAWGPELAWSAGLLALLTANIRLLGASLGLPQDFQGPMAKPHRMAALTVGLLIAALCTPLSLDGPVLLITLILLLIGTGLTAIRRTRTLLRDLGSP</sequence>
<dbReference type="RefSeq" id="WP_176976202.1">
    <property type="nucleotide sequence ID" value="NZ_JABZEO010000005.1"/>
</dbReference>
<comment type="caution">
    <text evidence="2">The sequence shown here is derived from an EMBL/GenBank/DDBJ whole genome shotgun (WGS) entry which is preliminary data.</text>
</comment>